<proteinExistence type="predicted"/>
<protein>
    <submittedName>
        <fullName evidence="9">L-fucose transporter</fullName>
    </submittedName>
</protein>
<dbReference type="PANTHER" id="PTHR43702">
    <property type="entry name" value="L-FUCOSE-PROTON SYMPORTER"/>
    <property type="match status" value="1"/>
</dbReference>
<dbReference type="InterPro" id="IPR011701">
    <property type="entry name" value="MFS"/>
</dbReference>
<evidence type="ECO:0000256" key="4">
    <source>
        <dbReference type="ARBA" id="ARBA00022989"/>
    </source>
</evidence>
<feature type="transmembrane region" description="Helical" evidence="6">
    <location>
        <begin position="93"/>
        <end position="116"/>
    </location>
</feature>
<name>A0A518AMU0_9BACT</name>
<feature type="transmembrane region" description="Helical" evidence="6">
    <location>
        <begin position="137"/>
        <end position="159"/>
    </location>
</feature>
<feature type="domain" description="Major facilitator superfamily (MFS) profile" evidence="8">
    <location>
        <begin position="1"/>
        <end position="381"/>
    </location>
</feature>
<feature type="signal peptide" evidence="7">
    <location>
        <begin position="1"/>
        <end position="20"/>
    </location>
</feature>
<dbReference type="GO" id="GO:0005886">
    <property type="term" value="C:plasma membrane"/>
    <property type="evidence" value="ECO:0007669"/>
    <property type="project" value="UniProtKB-SubCell"/>
</dbReference>
<dbReference type="SUPFAM" id="SSF103473">
    <property type="entry name" value="MFS general substrate transporter"/>
    <property type="match status" value="1"/>
</dbReference>
<keyword evidence="4 6" id="KW-1133">Transmembrane helix</keyword>
<keyword evidence="3 6" id="KW-0812">Transmembrane</keyword>
<evidence type="ECO:0000259" key="8">
    <source>
        <dbReference type="PROSITE" id="PS50850"/>
    </source>
</evidence>
<feature type="transmembrane region" description="Helical" evidence="6">
    <location>
        <begin position="327"/>
        <end position="349"/>
    </location>
</feature>
<evidence type="ECO:0000313" key="10">
    <source>
        <dbReference type="Proteomes" id="UP000315750"/>
    </source>
</evidence>
<feature type="transmembrane region" description="Helical" evidence="6">
    <location>
        <begin position="44"/>
        <end position="62"/>
    </location>
</feature>
<dbReference type="InterPro" id="IPR020846">
    <property type="entry name" value="MFS_dom"/>
</dbReference>
<dbReference type="OrthoDB" id="9795150at2"/>
<feature type="transmembrane region" description="Helical" evidence="6">
    <location>
        <begin position="294"/>
        <end position="315"/>
    </location>
</feature>
<keyword evidence="10" id="KW-1185">Reference proteome</keyword>
<feature type="transmembrane region" description="Helical" evidence="6">
    <location>
        <begin position="69"/>
        <end position="87"/>
    </location>
</feature>
<evidence type="ECO:0000313" key="9">
    <source>
        <dbReference type="EMBL" id="QDU56011.1"/>
    </source>
</evidence>
<evidence type="ECO:0000256" key="3">
    <source>
        <dbReference type="ARBA" id="ARBA00022692"/>
    </source>
</evidence>
<dbReference type="InterPro" id="IPR050375">
    <property type="entry name" value="MFS_TsgA-like"/>
</dbReference>
<reference evidence="9 10" key="1">
    <citation type="submission" date="2019-02" db="EMBL/GenBank/DDBJ databases">
        <title>Deep-cultivation of Planctomycetes and their phenomic and genomic characterization uncovers novel biology.</title>
        <authorList>
            <person name="Wiegand S."/>
            <person name="Jogler M."/>
            <person name="Boedeker C."/>
            <person name="Pinto D."/>
            <person name="Vollmers J."/>
            <person name="Rivas-Marin E."/>
            <person name="Kohn T."/>
            <person name="Peeters S.H."/>
            <person name="Heuer A."/>
            <person name="Rast P."/>
            <person name="Oberbeckmann S."/>
            <person name="Bunk B."/>
            <person name="Jeske O."/>
            <person name="Meyerdierks A."/>
            <person name="Storesund J.E."/>
            <person name="Kallscheuer N."/>
            <person name="Luecker S."/>
            <person name="Lage O.M."/>
            <person name="Pohl T."/>
            <person name="Merkel B.J."/>
            <person name="Hornburger P."/>
            <person name="Mueller R.-W."/>
            <person name="Bruemmer F."/>
            <person name="Labrenz M."/>
            <person name="Spormann A.M."/>
            <person name="Op den Camp H."/>
            <person name="Overmann J."/>
            <person name="Amann R."/>
            <person name="Jetten M.S.M."/>
            <person name="Mascher T."/>
            <person name="Medema M.H."/>
            <person name="Devos D.P."/>
            <person name="Kaster A.-K."/>
            <person name="Ovreas L."/>
            <person name="Rohde M."/>
            <person name="Galperin M.Y."/>
            <person name="Jogler C."/>
        </authorList>
    </citation>
    <scope>NUCLEOTIDE SEQUENCE [LARGE SCALE GENOMIC DNA]</scope>
    <source>
        <strain evidence="9 10">Pan181</strain>
    </source>
</reference>
<dbReference type="PANTHER" id="PTHR43702:SF3">
    <property type="entry name" value="PROTEIN TSGA"/>
    <property type="match status" value="1"/>
</dbReference>
<gene>
    <name evidence="9" type="ORF">Pan181_22130</name>
</gene>
<feature type="transmembrane region" description="Helical" evidence="6">
    <location>
        <begin position="270"/>
        <end position="288"/>
    </location>
</feature>
<feature type="transmembrane region" description="Helical" evidence="6">
    <location>
        <begin position="355"/>
        <end position="374"/>
    </location>
</feature>
<sequence length="384" mass="39959" precursor="true">MNLKTLPILLAFLLMGVADAMGPLSNAVGENYQLSKVMATLMPFAVFIAFAVFSVPGGWLAARIGKKPVLLLGLGLNTIAVAVPAFVAPPYALLLGCIFLLGVGTTFLQVAGNPIMRDVSAPGNYSRNLALAQGFKGIGSSASTYLPAVVGAIGLLAQLGWRGAFPIYFGLMAIAFVLVAIMRIDETKADEPPGIIESLALLRLPVFALAVVGIFLYVGAEVCMGTFLEPVLMDVGLTQDNAKLLGPTLFFGVLTVGRLVAGSININPHLFFRLSALLGLIGIGLVIAGSKPLIITGVVLGGLGFANIWPMLFSITVEEKPERASELSGLMCMAISGGALVPLLMGQLIDSKVATTLAFAVPAVCFLYLLILSLRSGKAPAAAE</sequence>
<keyword evidence="7" id="KW-0732">Signal</keyword>
<evidence type="ECO:0000256" key="2">
    <source>
        <dbReference type="ARBA" id="ARBA00022475"/>
    </source>
</evidence>
<keyword evidence="5 6" id="KW-0472">Membrane</keyword>
<dbReference type="EMBL" id="CP036278">
    <property type="protein sequence ID" value="QDU56011.1"/>
    <property type="molecule type" value="Genomic_DNA"/>
</dbReference>
<comment type="subcellular location">
    <subcellularLocation>
        <location evidence="1">Cell inner membrane</location>
        <topology evidence="1">Multi-pass membrane protein</topology>
    </subcellularLocation>
</comment>
<keyword evidence="2" id="KW-1003">Cell membrane</keyword>
<feature type="chain" id="PRO_5021927218" evidence="7">
    <location>
        <begin position="21"/>
        <end position="384"/>
    </location>
</feature>
<dbReference type="AlphaFoldDB" id="A0A518AMU0"/>
<evidence type="ECO:0000256" key="1">
    <source>
        <dbReference type="ARBA" id="ARBA00004429"/>
    </source>
</evidence>
<organism evidence="9 10">
    <name type="scientific">Aeoliella mucimassa</name>
    <dbReference type="NCBI Taxonomy" id="2527972"/>
    <lineage>
        <taxon>Bacteria</taxon>
        <taxon>Pseudomonadati</taxon>
        <taxon>Planctomycetota</taxon>
        <taxon>Planctomycetia</taxon>
        <taxon>Pirellulales</taxon>
        <taxon>Lacipirellulaceae</taxon>
        <taxon>Aeoliella</taxon>
    </lineage>
</organism>
<dbReference type="InterPro" id="IPR036259">
    <property type="entry name" value="MFS_trans_sf"/>
</dbReference>
<feature type="transmembrane region" description="Helical" evidence="6">
    <location>
        <begin position="204"/>
        <end position="228"/>
    </location>
</feature>
<evidence type="ECO:0000256" key="6">
    <source>
        <dbReference type="SAM" id="Phobius"/>
    </source>
</evidence>
<evidence type="ECO:0000256" key="5">
    <source>
        <dbReference type="ARBA" id="ARBA00023136"/>
    </source>
</evidence>
<accession>A0A518AMU0</accession>
<dbReference type="Pfam" id="PF07690">
    <property type="entry name" value="MFS_1"/>
    <property type="match status" value="1"/>
</dbReference>
<dbReference type="Proteomes" id="UP000315750">
    <property type="component" value="Chromosome"/>
</dbReference>
<dbReference type="KEGG" id="amuc:Pan181_22130"/>
<evidence type="ECO:0000256" key="7">
    <source>
        <dbReference type="SAM" id="SignalP"/>
    </source>
</evidence>
<feature type="transmembrane region" description="Helical" evidence="6">
    <location>
        <begin position="244"/>
        <end position="261"/>
    </location>
</feature>
<dbReference type="PROSITE" id="PS50850">
    <property type="entry name" value="MFS"/>
    <property type="match status" value="1"/>
</dbReference>
<feature type="transmembrane region" description="Helical" evidence="6">
    <location>
        <begin position="165"/>
        <end position="184"/>
    </location>
</feature>
<dbReference type="GO" id="GO:0022857">
    <property type="term" value="F:transmembrane transporter activity"/>
    <property type="evidence" value="ECO:0007669"/>
    <property type="project" value="InterPro"/>
</dbReference>
<dbReference type="RefSeq" id="WP_145246781.1">
    <property type="nucleotide sequence ID" value="NZ_CP036278.1"/>
</dbReference>
<dbReference type="Gene3D" id="1.20.1250.20">
    <property type="entry name" value="MFS general substrate transporter like domains"/>
    <property type="match status" value="2"/>
</dbReference>